<organism evidence="2 3">
    <name type="scientific">Maritimibacter alkaliphilus HTCC2654</name>
    <dbReference type="NCBI Taxonomy" id="314271"/>
    <lineage>
        <taxon>Bacteria</taxon>
        <taxon>Pseudomonadati</taxon>
        <taxon>Pseudomonadota</taxon>
        <taxon>Alphaproteobacteria</taxon>
        <taxon>Rhodobacterales</taxon>
        <taxon>Roseobacteraceae</taxon>
        <taxon>Maritimibacter</taxon>
    </lineage>
</organism>
<dbReference type="EMBL" id="AAMT01000002">
    <property type="protein sequence ID" value="EAQ14183.1"/>
    <property type="molecule type" value="Genomic_DNA"/>
</dbReference>
<sequence length="157" mass="17520">MVTLPNAAIVESRAKLIIGLVGDYSLDTRGEIPKLYEQFFAIRDGIKHRVSDVLYGISMGAKPDGSFRYGVGIEVEEAEDLPEGACEMHLVDGEYVVFSQRTPIAELPARFDAVFAEWLPQSDFVQREGAVFECYPDDDSPEDGKMLYEIWVPVAPK</sequence>
<evidence type="ECO:0000313" key="3">
    <source>
        <dbReference type="Proteomes" id="UP000002931"/>
    </source>
</evidence>
<dbReference type="InterPro" id="IPR029442">
    <property type="entry name" value="GyrI-like"/>
</dbReference>
<evidence type="ECO:0000259" key="1">
    <source>
        <dbReference type="SMART" id="SM00871"/>
    </source>
</evidence>
<dbReference type="InterPro" id="IPR053182">
    <property type="entry name" value="YobU-like_regulator"/>
</dbReference>
<dbReference type="Proteomes" id="UP000002931">
    <property type="component" value="Unassembled WGS sequence"/>
</dbReference>
<evidence type="ECO:0000313" key="2">
    <source>
        <dbReference type="EMBL" id="EAQ14183.1"/>
    </source>
</evidence>
<dbReference type="HOGENOM" id="CLU_108864_1_0_5"/>
<dbReference type="OrthoDB" id="282744at2"/>
<proteinExistence type="predicted"/>
<dbReference type="InterPro" id="IPR011256">
    <property type="entry name" value="Reg_factor_effector_dom_sf"/>
</dbReference>
<dbReference type="SUPFAM" id="SSF55136">
    <property type="entry name" value="Probable bacterial effector-binding domain"/>
    <property type="match status" value="1"/>
</dbReference>
<dbReference type="STRING" id="314271.RB2654_15976"/>
<dbReference type="Pfam" id="PF06445">
    <property type="entry name" value="GyrI-like"/>
    <property type="match status" value="1"/>
</dbReference>
<dbReference type="PANTHER" id="PTHR36444">
    <property type="entry name" value="TRANSCRIPTIONAL REGULATOR PROTEIN YOBU-RELATED"/>
    <property type="match status" value="1"/>
</dbReference>
<comment type="caution">
    <text evidence="2">The sequence shown here is derived from an EMBL/GenBank/DDBJ whole genome shotgun (WGS) entry which is preliminary data.</text>
</comment>
<name>A3VB55_9RHOB</name>
<dbReference type="eggNOG" id="COG3708">
    <property type="taxonomic scope" value="Bacteria"/>
</dbReference>
<dbReference type="RefSeq" id="WP_008333408.1">
    <property type="nucleotide sequence ID" value="NZ_CH902578.1"/>
</dbReference>
<dbReference type="Gene3D" id="3.20.80.10">
    <property type="entry name" value="Regulatory factor, effector binding domain"/>
    <property type="match status" value="1"/>
</dbReference>
<reference evidence="2 3" key="1">
    <citation type="journal article" date="2010" name="J. Bacteriol.">
        <title>Genome sequences of Pelagibaca bermudensis HTCC2601T and Maritimibacter alkaliphilus HTCC2654T, the type strains of two marine Roseobacter genera.</title>
        <authorList>
            <person name="Thrash J.C."/>
            <person name="Cho J.C."/>
            <person name="Ferriera S."/>
            <person name="Johnson J."/>
            <person name="Vergin K.L."/>
            <person name="Giovannoni S.J."/>
        </authorList>
    </citation>
    <scope>NUCLEOTIDE SEQUENCE [LARGE SCALE GENOMIC DNA]</scope>
    <source>
        <strain evidence="2 3">HTCC2654</strain>
    </source>
</reference>
<dbReference type="SMART" id="SM00871">
    <property type="entry name" value="AraC_E_bind"/>
    <property type="match status" value="1"/>
</dbReference>
<dbReference type="AlphaFoldDB" id="A3VB55"/>
<dbReference type="PANTHER" id="PTHR36444:SF2">
    <property type="entry name" value="TRANSCRIPTIONAL REGULATOR PROTEIN YOBU-RELATED"/>
    <property type="match status" value="1"/>
</dbReference>
<gene>
    <name evidence="2" type="ORF">RB2654_15976</name>
</gene>
<accession>A3VB55</accession>
<keyword evidence="3" id="KW-1185">Reference proteome</keyword>
<protein>
    <submittedName>
        <fullName evidence="2">Transcriptional regulator, putative</fullName>
    </submittedName>
</protein>
<dbReference type="InterPro" id="IPR010499">
    <property type="entry name" value="AraC_E-bd"/>
</dbReference>
<feature type="domain" description="AraC effector-binding" evidence="1">
    <location>
        <begin position="5"/>
        <end position="155"/>
    </location>
</feature>